<sequence>MRFNAPSLVVAILGATVRMVHAGMSVRGAEALYIYNVYRMDVEISAARALADGSWSGPGDTREVPWKIGRYLGDSTVPEDYPNGRGNHYGLNFHAFIRLTQGSGSNYPRNNHQSRIADDWMPTLLEVKNLPRFPPDSGELMPIDSNTPTPQRYTFSSFDLHKMLGATSKGAGLNAKNPYFWFDNVLKILGKRAAQLYELDPARGAGYFNNMKPCLRESHVGRTIEIEPFKQEGIGKDLVALAKQQGMGSSFSRNWIKTKEVTPAENIRKGGDETVYFSQMPDHNNANQMVPYKYTAFDSAATSDAIKKNTKKQFREALQARMKVMAKDFGTKGPEDENGKAEWILGDEQNVKHENVRKQVWVLKINHERQQDSATGSASGCGYKKPADPKPNQSRREASW</sequence>
<dbReference type="EMBL" id="CVQH01005557">
    <property type="protein sequence ID" value="CRK14368.1"/>
    <property type="molecule type" value="Genomic_DNA"/>
</dbReference>
<reference evidence="3 4" key="1">
    <citation type="submission" date="2015-05" db="EMBL/GenBank/DDBJ databases">
        <authorList>
            <person name="Wang D.B."/>
            <person name="Wang M."/>
        </authorList>
    </citation>
    <scope>NUCLEOTIDE SEQUENCE [LARGE SCALE GENOMIC DNA]</scope>
    <source>
        <strain evidence="3">VL1</strain>
    </source>
</reference>
<evidence type="ECO:0000313" key="3">
    <source>
        <dbReference type="EMBL" id="CRK14368.1"/>
    </source>
</evidence>
<protein>
    <recommendedName>
        <fullName evidence="5">Heme haloperoxidase family profile domain-containing protein</fullName>
    </recommendedName>
</protein>
<organism evidence="3 4">
    <name type="scientific">Verticillium longisporum</name>
    <name type="common">Verticillium dahliae var. longisporum</name>
    <dbReference type="NCBI Taxonomy" id="100787"/>
    <lineage>
        <taxon>Eukaryota</taxon>
        <taxon>Fungi</taxon>
        <taxon>Dikarya</taxon>
        <taxon>Ascomycota</taxon>
        <taxon>Pezizomycotina</taxon>
        <taxon>Sordariomycetes</taxon>
        <taxon>Hypocreomycetidae</taxon>
        <taxon>Glomerellales</taxon>
        <taxon>Plectosphaerellaceae</taxon>
        <taxon>Verticillium</taxon>
    </lineage>
</organism>
<accession>A0A0G4KX59</accession>
<gene>
    <name evidence="3" type="ORF">BN1708_002642</name>
</gene>
<name>A0A0G4KX59_VERLO</name>
<feature type="non-terminal residue" evidence="3">
    <location>
        <position position="400"/>
    </location>
</feature>
<evidence type="ECO:0000256" key="2">
    <source>
        <dbReference type="SAM" id="SignalP"/>
    </source>
</evidence>
<dbReference type="AlphaFoldDB" id="A0A0G4KX59"/>
<dbReference type="Proteomes" id="UP000044602">
    <property type="component" value="Unassembled WGS sequence"/>
</dbReference>
<keyword evidence="2" id="KW-0732">Signal</keyword>
<keyword evidence="4" id="KW-1185">Reference proteome</keyword>
<evidence type="ECO:0000256" key="1">
    <source>
        <dbReference type="SAM" id="MobiDB-lite"/>
    </source>
</evidence>
<feature type="signal peptide" evidence="2">
    <location>
        <begin position="1"/>
        <end position="22"/>
    </location>
</feature>
<proteinExistence type="predicted"/>
<evidence type="ECO:0000313" key="4">
    <source>
        <dbReference type="Proteomes" id="UP000044602"/>
    </source>
</evidence>
<feature type="chain" id="PRO_5002565973" description="Heme haloperoxidase family profile domain-containing protein" evidence="2">
    <location>
        <begin position="23"/>
        <end position="400"/>
    </location>
</feature>
<feature type="region of interest" description="Disordered" evidence="1">
    <location>
        <begin position="366"/>
        <end position="400"/>
    </location>
</feature>
<evidence type="ECO:0008006" key="5">
    <source>
        <dbReference type="Google" id="ProtNLM"/>
    </source>
</evidence>